<evidence type="ECO:0000313" key="5">
    <source>
        <dbReference type="Proteomes" id="UP001152797"/>
    </source>
</evidence>
<sequence length="590" mass="64816">MPGMPAVKGCLVWLCIHFSSASKYLTLVDQMEDLLSTAVSFHRSGRGREALEVLQKIRENFQAAKRLEPASADAYVAFAQAMLASNNLKESIEAWESALERMNEDKDPSMFAWAKGRLRWARYGVVSMKRDALYANGQGDLVESKKLVEEQLQIYPGFPSRLHDLATIQVMLSEFLEDQEQAAVESFRSSQISAWKSWMAGLLQRNRSTSCEKGRIFYDWSEASGPSGSTSLVSLSNLTGGYVATFHDVGLSGDDGLIVDEARCQIFLGSAGLVLNLAQNLQLLETWGDPSSPWRSGFKWFDLQGPNGPNHGAWEKPMKVKQAASLIQFAGTSHFHVLTEVFGRLRLLRDARVLQDPATQLVIPKPSGFLAAGLKLLTAGLGIAADRMIHWTRGPSDVLLRAEKLYFADWKVPIALGQDGGHCPTPPLLLQSVRDALAAGLAAKPGRRAFVFIKRKRGDMRSILQGESELEKELRALASAAALDFVAFSGELKLKPTARLFARAVVVLGVHGGALANIIFCKEDVQIFELGFRSPFAGHYRYLADALKLRLTLLPLAPDARGMASQEVKLADFQGALQQITRAVSGKEEL</sequence>
<reference evidence="3" key="1">
    <citation type="submission" date="2022-10" db="EMBL/GenBank/DDBJ databases">
        <authorList>
            <person name="Chen Y."/>
            <person name="Dougan E. K."/>
            <person name="Chan C."/>
            <person name="Rhodes N."/>
            <person name="Thang M."/>
        </authorList>
    </citation>
    <scope>NUCLEOTIDE SEQUENCE</scope>
</reference>
<dbReference type="EMBL" id="CAMXCT020000262">
    <property type="protein sequence ID" value="CAL1129703.1"/>
    <property type="molecule type" value="Genomic_DNA"/>
</dbReference>
<evidence type="ECO:0000256" key="1">
    <source>
        <dbReference type="SAM" id="SignalP"/>
    </source>
</evidence>
<gene>
    <name evidence="3" type="ORF">C1SCF055_LOCUS4553</name>
</gene>
<protein>
    <submittedName>
        <fullName evidence="4">Glycosyltransferase 61 catalytic domain-containing protein</fullName>
    </submittedName>
</protein>
<keyword evidence="5" id="KW-1185">Reference proteome</keyword>
<organism evidence="3">
    <name type="scientific">Cladocopium goreaui</name>
    <dbReference type="NCBI Taxonomy" id="2562237"/>
    <lineage>
        <taxon>Eukaryota</taxon>
        <taxon>Sar</taxon>
        <taxon>Alveolata</taxon>
        <taxon>Dinophyceae</taxon>
        <taxon>Suessiales</taxon>
        <taxon>Symbiodiniaceae</taxon>
        <taxon>Cladocopium</taxon>
    </lineage>
</organism>
<name>A0A9P1BPW7_9DINO</name>
<feature type="domain" description="Glycosyltransferase 61 catalytic" evidence="2">
    <location>
        <begin position="335"/>
        <end position="527"/>
    </location>
</feature>
<evidence type="ECO:0000313" key="4">
    <source>
        <dbReference type="EMBL" id="CAL4763640.1"/>
    </source>
</evidence>
<proteinExistence type="predicted"/>
<evidence type="ECO:0000313" key="3">
    <source>
        <dbReference type="EMBL" id="CAI3976328.1"/>
    </source>
</evidence>
<comment type="caution">
    <text evidence="3">The sequence shown here is derived from an EMBL/GenBank/DDBJ whole genome shotgun (WGS) entry which is preliminary data.</text>
</comment>
<dbReference type="Pfam" id="PF04577">
    <property type="entry name" value="Glyco_transf_61"/>
    <property type="match status" value="1"/>
</dbReference>
<dbReference type="AlphaFoldDB" id="A0A9P1BPW7"/>
<dbReference type="EMBL" id="CAMXCT010000262">
    <property type="protein sequence ID" value="CAI3976328.1"/>
    <property type="molecule type" value="Genomic_DNA"/>
</dbReference>
<dbReference type="OrthoDB" id="529273at2759"/>
<feature type="chain" id="PRO_5043269670" evidence="1">
    <location>
        <begin position="22"/>
        <end position="590"/>
    </location>
</feature>
<reference evidence="4 5" key="2">
    <citation type="submission" date="2024-05" db="EMBL/GenBank/DDBJ databases">
        <authorList>
            <person name="Chen Y."/>
            <person name="Shah S."/>
            <person name="Dougan E. K."/>
            <person name="Thang M."/>
            <person name="Chan C."/>
        </authorList>
    </citation>
    <scope>NUCLEOTIDE SEQUENCE [LARGE SCALE GENOMIC DNA]</scope>
</reference>
<dbReference type="Gene3D" id="1.25.40.10">
    <property type="entry name" value="Tetratricopeptide repeat domain"/>
    <property type="match status" value="1"/>
</dbReference>
<feature type="signal peptide" evidence="1">
    <location>
        <begin position="1"/>
        <end position="21"/>
    </location>
</feature>
<dbReference type="InterPro" id="IPR011990">
    <property type="entry name" value="TPR-like_helical_dom_sf"/>
</dbReference>
<dbReference type="SUPFAM" id="SSF48452">
    <property type="entry name" value="TPR-like"/>
    <property type="match status" value="1"/>
</dbReference>
<evidence type="ECO:0000259" key="2">
    <source>
        <dbReference type="Pfam" id="PF04577"/>
    </source>
</evidence>
<keyword evidence="1" id="KW-0732">Signal</keyword>
<dbReference type="Proteomes" id="UP001152797">
    <property type="component" value="Unassembled WGS sequence"/>
</dbReference>
<dbReference type="GO" id="GO:0016757">
    <property type="term" value="F:glycosyltransferase activity"/>
    <property type="evidence" value="ECO:0007669"/>
    <property type="project" value="InterPro"/>
</dbReference>
<dbReference type="InterPro" id="IPR049625">
    <property type="entry name" value="Glyco_transf_61_cat"/>
</dbReference>
<dbReference type="EMBL" id="CAMXCT030000262">
    <property type="protein sequence ID" value="CAL4763640.1"/>
    <property type="molecule type" value="Genomic_DNA"/>
</dbReference>
<accession>A0A9P1BPW7</accession>